<proteinExistence type="predicted"/>
<organism evidence="5 6">
    <name type="scientific">Meloidogyne enterolobii</name>
    <name type="common">Root-knot nematode worm</name>
    <name type="synonym">Meloidogyne mayaguensis</name>
    <dbReference type="NCBI Taxonomy" id="390850"/>
    <lineage>
        <taxon>Eukaryota</taxon>
        <taxon>Metazoa</taxon>
        <taxon>Ecdysozoa</taxon>
        <taxon>Nematoda</taxon>
        <taxon>Chromadorea</taxon>
        <taxon>Rhabditida</taxon>
        <taxon>Tylenchina</taxon>
        <taxon>Tylenchomorpha</taxon>
        <taxon>Tylenchoidea</taxon>
        <taxon>Meloidogynidae</taxon>
        <taxon>Meloidogyninae</taxon>
        <taxon>Meloidogyne</taxon>
    </lineage>
</organism>
<dbReference type="PANTHER" id="PTHR39385:SF2">
    <property type="entry name" value="SLIT-LIKE 3 PROTEIN"/>
    <property type="match status" value="1"/>
</dbReference>
<dbReference type="InterPro" id="IPR035914">
    <property type="entry name" value="Sperma_CUB_dom_sf"/>
</dbReference>
<evidence type="ECO:0000313" key="5">
    <source>
        <dbReference type="EMBL" id="CAD2177312.1"/>
    </source>
</evidence>
<comment type="caution">
    <text evidence="5">The sequence shown here is derived from an EMBL/GenBank/DDBJ whole genome shotgun (WGS) entry which is preliminary data.</text>
</comment>
<sequence length="637" mass="74606">MLLCKQIFIFLPLQLLIFIIFAKYLSAEDCYCPRRHIFSNVTEGVIKSPEFSSRYCKFNCFWNIVPAEDTFIYAKLKSFKVGRDSDFFSVYQTIWNGSEYMVVEQASLRGGVEYDTLPLEHFRFSSAINGGLIFYFFNFFANQHSEFEISFSRRSENNNYRPCPQPFYVATYSPQRLPVFRLGFLETCVFSINSTYGVKLTINRVIKASNNKFGIKVFETGDFSNQDGIDPREPLAKIEHYSSFNSFPLVVISRTISVRVLISSFDLNNSTVPYVIEFVAVGNDCKCFPNDLTINRSQPLNLLSPGFPKYCDNLNCSTEISLVKNLFYRRLYPDSMECLQIQFNSFHTQAYKDLLHLKMPDENKELISFGGDAEKTKFFTFDSQKFILNFTNNEVGANTRFNITIKYIKKNKECSCHGTDSNLKILDAKKNSVEKKIDAKKCPFMDCFWEIQPPKDSKFYHRLIVKFNLSLIDNGTFVRVCKEKFFGFYSWCQRLDSKEVGFEKRLEFFILDHSIFSERNSTINIWYHREYSPVNSEKMINLNIPRQINFNYEWRERCECGDAHLKANIGNWEVLYSPEHPKNYCASMNCLWHLEAPKGYHIFVNISKFYTEKNHDFLSIYDGNDTDQKHSEMFIFI</sequence>
<reference evidence="5 6" key="1">
    <citation type="submission" date="2020-08" db="EMBL/GenBank/DDBJ databases">
        <authorList>
            <person name="Koutsovoulos G."/>
            <person name="Danchin GJ E."/>
        </authorList>
    </citation>
    <scope>NUCLEOTIDE SEQUENCE [LARGE SCALE GENOMIC DNA]</scope>
</reference>
<evidence type="ECO:0000256" key="3">
    <source>
        <dbReference type="SAM" id="SignalP"/>
    </source>
</evidence>
<keyword evidence="3" id="KW-0732">Signal</keyword>
<keyword evidence="1" id="KW-1015">Disulfide bond</keyword>
<dbReference type="OrthoDB" id="5795793at2759"/>
<evidence type="ECO:0000259" key="4">
    <source>
        <dbReference type="PROSITE" id="PS01180"/>
    </source>
</evidence>
<dbReference type="Gene3D" id="2.60.120.290">
    <property type="entry name" value="Spermadhesin, CUB domain"/>
    <property type="match status" value="1"/>
</dbReference>
<accession>A0A6V7VRD2</accession>
<protein>
    <recommendedName>
        <fullName evidence="4">CUB domain-containing protein</fullName>
    </recommendedName>
</protein>
<dbReference type="PROSITE" id="PS01180">
    <property type="entry name" value="CUB"/>
    <property type="match status" value="1"/>
</dbReference>
<dbReference type="SUPFAM" id="SSF49854">
    <property type="entry name" value="Spermadhesin, CUB domain"/>
    <property type="match status" value="2"/>
</dbReference>
<name>A0A6V7VRD2_MELEN</name>
<evidence type="ECO:0000313" key="6">
    <source>
        <dbReference type="Proteomes" id="UP000580250"/>
    </source>
</evidence>
<comment type="caution">
    <text evidence="2">Lacks conserved residue(s) required for the propagation of feature annotation.</text>
</comment>
<dbReference type="EMBL" id="CAJEWN010000295">
    <property type="protein sequence ID" value="CAD2177312.1"/>
    <property type="molecule type" value="Genomic_DNA"/>
</dbReference>
<dbReference type="InterPro" id="IPR000859">
    <property type="entry name" value="CUB_dom"/>
</dbReference>
<dbReference type="Pfam" id="PF00431">
    <property type="entry name" value="CUB"/>
    <property type="match status" value="1"/>
</dbReference>
<gene>
    <name evidence="5" type="ORF">MENT_LOCUS29184</name>
</gene>
<feature type="domain" description="CUB" evidence="4">
    <location>
        <begin position="560"/>
        <end position="637"/>
    </location>
</feature>
<feature type="chain" id="PRO_5028442981" description="CUB domain-containing protein" evidence="3">
    <location>
        <begin position="28"/>
        <end position="637"/>
    </location>
</feature>
<dbReference type="CDD" id="cd00041">
    <property type="entry name" value="CUB"/>
    <property type="match status" value="1"/>
</dbReference>
<evidence type="ECO:0000256" key="2">
    <source>
        <dbReference type="PROSITE-ProRule" id="PRU00059"/>
    </source>
</evidence>
<dbReference type="PANTHER" id="PTHR39385">
    <property type="entry name" value="PROTEIN CBG20422"/>
    <property type="match status" value="1"/>
</dbReference>
<feature type="signal peptide" evidence="3">
    <location>
        <begin position="1"/>
        <end position="27"/>
    </location>
</feature>
<dbReference type="AlphaFoldDB" id="A0A6V7VRD2"/>
<dbReference type="Proteomes" id="UP000580250">
    <property type="component" value="Unassembled WGS sequence"/>
</dbReference>
<evidence type="ECO:0000256" key="1">
    <source>
        <dbReference type="ARBA" id="ARBA00023157"/>
    </source>
</evidence>